<keyword evidence="2" id="KW-1185">Reference proteome</keyword>
<dbReference type="Proteomes" id="UP000008820">
    <property type="component" value="Chromosome 1"/>
</dbReference>
<gene>
    <name evidence="1" type="primary">110674464</name>
</gene>
<reference evidence="1" key="2">
    <citation type="submission" date="2020-05" db="UniProtKB">
        <authorList>
            <consortium name="EnsemblMetazoa"/>
        </authorList>
    </citation>
    <scope>IDENTIFICATION</scope>
    <source>
        <strain evidence="1">LVP_AGWG</strain>
    </source>
</reference>
<protein>
    <submittedName>
        <fullName evidence="1">Uncharacterized protein</fullName>
    </submittedName>
</protein>
<reference evidence="1 2" key="1">
    <citation type="submission" date="2017-06" db="EMBL/GenBank/DDBJ databases">
        <title>Aedes aegypti genome working group (AGWG) sequencing and assembly.</title>
        <authorList>
            <consortium name="Aedes aegypti Genome Working Group (AGWG)"/>
            <person name="Matthews B.J."/>
        </authorList>
    </citation>
    <scope>NUCLEOTIDE SEQUENCE [LARGE SCALE GENOMIC DNA]</scope>
    <source>
        <strain evidence="1 2">LVP_AGWG</strain>
    </source>
</reference>
<dbReference type="InParanoid" id="A0A6I8U3H5"/>
<evidence type="ECO:0000313" key="1">
    <source>
        <dbReference type="EnsemblMetazoa" id="AAEL021898-PB"/>
    </source>
</evidence>
<evidence type="ECO:0000313" key="2">
    <source>
        <dbReference type="Proteomes" id="UP000008820"/>
    </source>
</evidence>
<proteinExistence type="predicted"/>
<accession>A0A6I8U3H5</accession>
<dbReference type="AlphaFoldDB" id="A0A6I8U3H5"/>
<organism evidence="1 2">
    <name type="scientific">Aedes aegypti</name>
    <name type="common">Yellowfever mosquito</name>
    <name type="synonym">Culex aegypti</name>
    <dbReference type="NCBI Taxonomy" id="7159"/>
    <lineage>
        <taxon>Eukaryota</taxon>
        <taxon>Metazoa</taxon>
        <taxon>Ecdysozoa</taxon>
        <taxon>Arthropoda</taxon>
        <taxon>Hexapoda</taxon>
        <taxon>Insecta</taxon>
        <taxon>Pterygota</taxon>
        <taxon>Neoptera</taxon>
        <taxon>Endopterygota</taxon>
        <taxon>Diptera</taxon>
        <taxon>Nematocera</taxon>
        <taxon>Culicoidea</taxon>
        <taxon>Culicidae</taxon>
        <taxon>Culicinae</taxon>
        <taxon>Aedini</taxon>
        <taxon>Aedes</taxon>
        <taxon>Stegomyia</taxon>
    </lineage>
</organism>
<dbReference type="EnsemblMetazoa" id="AAEL021898-RB">
    <property type="protein sequence ID" value="AAEL021898-PB"/>
    <property type="gene ID" value="AAEL021898"/>
</dbReference>
<name>A0A6I8U3H5_AEDAE</name>
<sequence length="251" mass="28001">MALITVVLVFLHLQSSIYCQTFKENEDCDYKVADIIYPPPLHTTNKNDGSFTDWIPYSSDDSTGDGWLENAFIPMPLWDTGDSTSDNTLILPGLNSNDTSFDLPYDSVHVVEDSGFYRDLPINNSGRYPMRPIAMPAVSHPLNTVSIARRPQIIPLYKGPESADGTMDKMASTTNVKPLKKKKAVSTTTATAITEAAGKIRLRRKRPVSAMPETTTIMMPTMTTRQKLKRKITTTTESFRKRRTTTSSLTD</sequence>